<dbReference type="Proteomes" id="UP001488805">
    <property type="component" value="Unassembled WGS sequence"/>
</dbReference>
<dbReference type="EMBL" id="JBCEZU010000538">
    <property type="protein sequence ID" value="KAK9517569.1"/>
    <property type="molecule type" value="Genomic_DNA"/>
</dbReference>
<protein>
    <submittedName>
        <fullName evidence="2">Uncharacterized protein</fullName>
    </submittedName>
</protein>
<accession>A0AAW1E7A1</accession>
<dbReference type="AlphaFoldDB" id="A0AAW1E7A1"/>
<name>A0AAW1E7A1_ZOAVI</name>
<proteinExistence type="predicted"/>
<comment type="caution">
    <text evidence="2">The sequence shown here is derived from an EMBL/GenBank/DDBJ whole genome shotgun (WGS) entry which is preliminary data.</text>
</comment>
<gene>
    <name evidence="2" type="ORF">VZT92_022928</name>
</gene>
<evidence type="ECO:0000313" key="2">
    <source>
        <dbReference type="EMBL" id="KAK9517569.1"/>
    </source>
</evidence>
<feature type="compositionally biased region" description="Basic and acidic residues" evidence="1">
    <location>
        <begin position="13"/>
        <end position="27"/>
    </location>
</feature>
<evidence type="ECO:0000256" key="1">
    <source>
        <dbReference type="SAM" id="MobiDB-lite"/>
    </source>
</evidence>
<feature type="region of interest" description="Disordered" evidence="1">
    <location>
        <begin position="1"/>
        <end position="88"/>
    </location>
</feature>
<evidence type="ECO:0000313" key="3">
    <source>
        <dbReference type="Proteomes" id="UP001488805"/>
    </source>
</evidence>
<feature type="compositionally biased region" description="Basic residues" evidence="1">
    <location>
        <begin position="1"/>
        <end position="12"/>
    </location>
</feature>
<keyword evidence="3" id="KW-1185">Reference proteome</keyword>
<organism evidence="2 3">
    <name type="scientific">Zoarces viviparus</name>
    <name type="common">Viviparous eelpout</name>
    <name type="synonym">Blennius viviparus</name>
    <dbReference type="NCBI Taxonomy" id="48416"/>
    <lineage>
        <taxon>Eukaryota</taxon>
        <taxon>Metazoa</taxon>
        <taxon>Chordata</taxon>
        <taxon>Craniata</taxon>
        <taxon>Vertebrata</taxon>
        <taxon>Euteleostomi</taxon>
        <taxon>Actinopterygii</taxon>
        <taxon>Neopterygii</taxon>
        <taxon>Teleostei</taxon>
        <taxon>Neoteleostei</taxon>
        <taxon>Acanthomorphata</taxon>
        <taxon>Eupercaria</taxon>
        <taxon>Perciformes</taxon>
        <taxon>Cottioidei</taxon>
        <taxon>Zoarcales</taxon>
        <taxon>Zoarcidae</taxon>
        <taxon>Zoarcinae</taxon>
        <taxon>Zoarces</taxon>
    </lineage>
</organism>
<sequence>MERSHSQVHHTPHIRDPHPQDLPRPRPIELPYSFGTSIGHAPDATRNRAPQSPPCTGSAMPSQEHRTPPSRSPVDARPTLAQRTTSTR</sequence>
<reference evidence="2 3" key="1">
    <citation type="journal article" date="2024" name="Genome Biol. Evol.">
        <title>Chromosome-level genome assembly of the viviparous eelpout Zoarces viviparus.</title>
        <authorList>
            <person name="Fuhrmann N."/>
            <person name="Brasseur M.V."/>
            <person name="Bakowski C.E."/>
            <person name="Podsiadlowski L."/>
            <person name="Prost S."/>
            <person name="Krehenwinkel H."/>
            <person name="Mayer C."/>
        </authorList>
    </citation>
    <scope>NUCLEOTIDE SEQUENCE [LARGE SCALE GENOMIC DNA]</scope>
    <source>
        <strain evidence="2">NO-MEL_2022_Ind0_liver</strain>
    </source>
</reference>